<evidence type="ECO:0000256" key="8">
    <source>
        <dbReference type="ARBA" id="ARBA00023128"/>
    </source>
</evidence>
<keyword evidence="7 11" id="KW-0238">DNA-binding</keyword>
<proteinExistence type="inferred from homology"/>
<evidence type="ECO:0000256" key="1">
    <source>
        <dbReference type="ARBA" id="ARBA00004305"/>
    </source>
</evidence>
<feature type="domain" description="Lon N-terminal" evidence="17">
    <location>
        <begin position="102"/>
        <end position="313"/>
    </location>
</feature>
<dbReference type="InterPro" id="IPR020568">
    <property type="entry name" value="Ribosomal_Su5_D2-typ_SF"/>
</dbReference>
<keyword evidence="8 11" id="KW-0496">Mitochondrion</keyword>
<dbReference type="HAMAP" id="MF_03120">
    <property type="entry name" value="lonm_euk"/>
    <property type="match status" value="1"/>
</dbReference>
<keyword evidence="14" id="KW-0175">Coiled coil</keyword>
<feature type="domain" description="Lon proteolytic" evidence="16">
    <location>
        <begin position="821"/>
        <end position="964"/>
    </location>
</feature>
<dbReference type="InterPro" id="IPR027065">
    <property type="entry name" value="Lon_Prtase"/>
</dbReference>
<dbReference type="InterPro" id="IPR014721">
    <property type="entry name" value="Ribsml_uS5_D2-typ_fold_subgr"/>
</dbReference>
<dbReference type="Pfam" id="PF00004">
    <property type="entry name" value="AAA"/>
    <property type="match status" value="1"/>
</dbReference>
<evidence type="ECO:0000256" key="9">
    <source>
        <dbReference type="ARBA" id="ARBA00050665"/>
    </source>
</evidence>
<dbReference type="Proteomes" id="UP000006882">
    <property type="component" value="Chromosome G2"/>
</dbReference>
<dbReference type="EC" id="3.4.21.53" evidence="11"/>
<dbReference type="InterPro" id="IPR003593">
    <property type="entry name" value="AAA+_ATPase"/>
</dbReference>
<dbReference type="FunFam" id="2.30.130.40:FF:000007">
    <property type="entry name" value="Lon protease homolog, mitochondrial"/>
    <property type="match status" value="1"/>
</dbReference>
<dbReference type="Gene3D" id="1.20.58.1480">
    <property type="match status" value="1"/>
</dbReference>
<dbReference type="InterPro" id="IPR008268">
    <property type="entry name" value="Peptidase_S16_AS"/>
</dbReference>
<evidence type="ECO:0000313" key="18">
    <source>
        <dbReference type="EMBL" id="ONI20887.1"/>
    </source>
</evidence>
<dbReference type="SUPFAM" id="SSF54211">
    <property type="entry name" value="Ribosomal protein S5 domain 2-like"/>
    <property type="match status" value="1"/>
</dbReference>
<evidence type="ECO:0000256" key="4">
    <source>
        <dbReference type="ARBA" id="ARBA00022801"/>
    </source>
</evidence>
<evidence type="ECO:0000256" key="3">
    <source>
        <dbReference type="ARBA" id="ARBA00022741"/>
    </source>
</evidence>
<feature type="active site" evidence="11">
    <location>
        <position position="912"/>
    </location>
</feature>
<keyword evidence="6 11" id="KW-0067">ATP-binding</keyword>
<dbReference type="CDD" id="cd19500">
    <property type="entry name" value="RecA-like_Lon"/>
    <property type="match status" value="1"/>
</dbReference>
<evidence type="ECO:0000256" key="15">
    <source>
        <dbReference type="SAM" id="MobiDB-lite"/>
    </source>
</evidence>
<dbReference type="FunFam" id="3.40.50.300:FF:000021">
    <property type="entry name" value="Lon protease homolog"/>
    <property type="match status" value="1"/>
</dbReference>
<comment type="subcellular location">
    <subcellularLocation>
        <location evidence="1 11">Mitochondrion matrix</location>
    </subcellularLocation>
</comment>
<reference evidence="18 19" key="1">
    <citation type="journal article" date="2013" name="Nat. Genet.">
        <title>The high-quality draft genome of peach (Prunus persica) identifies unique patterns of genetic diversity, domestication and genome evolution.</title>
        <authorList>
            <consortium name="International Peach Genome Initiative"/>
            <person name="Verde I."/>
            <person name="Abbott A.G."/>
            <person name="Scalabrin S."/>
            <person name="Jung S."/>
            <person name="Shu S."/>
            <person name="Marroni F."/>
            <person name="Zhebentyayeva T."/>
            <person name="Dettori M.T."/>
            <person name="Grimwood J."/>
            <person name="Cattonaro F."/>
            <person name="Zuccolo A."/>
            <person name="Rossini L."/>
            <person name="Jenkins J."/>
            <person name="Vendramin E."/>
            <person name="Meisel L.A."/>
            <person name="Decroocq V."/>
            <person name="Sosinski B."/>
            <person name="Prochnik S."/>
            <person name="Mitros T."/>
            <person name="Policriti A."/>
            <person name="Cipriani G."/>
            <person name="Dondini L."/>
            <person name="Ficklin S."/>
            <person name="Goodstein D.M."/>
            <person name="Xuan P."/>
            <person name="Del Fabbro C."/>
            <person name="Aramini V."/>
            <person name="Copetti D."/>
            <person name="Gonzalez S."/>
            <person name="Horner D.S."/>
            <person name="Falchi R."/>
            <person name="Lucas S."/>
            <person name="Mica E."/>
            <person name="Maldonado J."/>
            <person name="Lazzari B."/>
            <person name="Bielenberg D."/>
            <person name="Pirona R."/>
            <person name="Miculan M."/>
            <person name="Barakat A."/>
            <person name="Testolin R."/>
            <person name="Stella A."/>
            <person name="Tartarini S."/>
            <person name="Tonutti P."/>
            <person name="Arus P."/>
            <person name="Orellana A."/>
            <person name="Wells C."/>
            <person name="Main D."/>
            <person name="Vizzotto G."/>
            <person name="Silva H."/>
            <person name="Salamini F."/>
            <person name="Schmutz J."/>
            <person name="Morgante M."/>
            <person name="Rokhsar D.S."/>
        </authorList>
    </citation>
    <scope>NUCLEOTIDE SEQUENCE [LARGE SCALE GENOMIC DNA]</scope>
    <source>
        <strain evidence="19">cv. Nemared</strain>
    </source>
</reference>
<dbReference type="InterPro" id="IPR054594">
    <property type="entry name" value="Lon_lid"/>
</dbReference>
<dbReference type="InterPro" id="IPR027417">
    <property type="entry name" value="P-loop_NTPase"/>
</dbReference>
<evidence type="ECO:0000256" key="12">
    <source>
        <dbReference type="PROSITE-ProRule" id="PRU01122"/>
    </source>
</evidence>
<dbReference type="Pfam" id="PF22667">
    <property type="entry name" value="Lon_lid"/>
    <property type="match status" value="1"/>
</dbReference>
<dbReference type="Gene3D" id="3.40.50.300">
    <property type="entry name" value="P-loop containing nucleotide triphosphate hydrolases"/>
    <property type="match status" value="1"/>
</dbReference>
<dbReference type="Pfam" id="PF05362">
    <property type="entry name" value="Lon_C"/>
    <property type="match status" value="1"/>
</dbReference>
<dbReference type="Pfam" id="PF02190">
    <property type="entry name" value="LON_substr_bdg"/>
    <property type="match status" value="1"/>
</dbReference>
<dbReference type="SMART" id="SM00464">
    <property type="entry name" value="LON"/>
    <property type="match status" value="1"/>
</dbReference>
<dbReference type="GO" id="GO:0005524">
    <property type="term" value="F:ATP binding"/>
    <property type="evidence" value="ECO:0007669"/>
    <property type="project" value="UniProtKB-UniRule"/>
</dbReference>
<feature type="coiled-coil region" evidence="14">
    <location>
        <begin position="299"/>
        <end position="328"/>
    </location>
</feature>
<keyword evidence="19" id="KW-1185">Reference proteome</keyword>
<dbReference type="InterPro" id="IPR003111">
    <property type="entry name" value="Lon_prtase_N"/>
</dbReference>
<evidence type="ECO:0000256" key="6">
    <source>
        <dbReference type="ARBA" id="ARBA00022840"/>
    </source>
</evidence>
<dbReference type="SMART" id="SM00382">
    <property type="entry name" value="AAA"/>
    <property type="match status" value="1"/>
</dbReference>
<evidence type="ECO:0000256" key="13">
    <source>
        <dbReference type="RuleBase" id="RU000591"/>
    </source>
</evidence>
<keyword evidence="2 11" id="KW-0645">Protease</keyword>
<dbReference type="GO" id="GO:0004176">
    <property type="term" value="F:ATP-dependent peptidase activity"/>
    <property type="evidence" value="ECO:0007669"/>
    <property type="project" value="UniProtKB-UniRule"/>
</dbReference>
<sequence>MLKLLSSSSSSCLHGQLHSLRRGPTELASPVLRVLGSLTRLTRPTPNSARQAFFCSDRSDGSDQVVEIEFKGAGAEAEAEAESKSSSAIVSTNPRPEDYLTVLALPLPHRPLFPGFYMPIYVKDPKLLAALQESRKRQAPYAGAFLLKDEPGTDPSLVSGSETDKNIHDLKGKELFNRLHEVGTLAQISSIQGDQVVLIGHRRLRITEMVDEDPLTVKVDHLKDKPYNKDDDVIKATSFEVISTLRDVLKTSSLWRDHVQTYTQHIGDFNFPRLADFGAAISGANKLQCQKVLEELDVYKRLELTLELVKKEIEISKIQESIAKAIEEKISGEQRRYLLNEQLKAIKKELGLETDDKTALSEKFRERLEPNRENCPPHVLQVIEEELTKLQLLEASSSEFNVTRNYLDWLTSIPWGNYSDENFDVLRAQKILDEDHYGLNDVKERILEFIAVGKLRGISQGKIICLSGPPGVGKTSIGRSIARALNRNFFRFSVGGLSDVAEIKGHRRTYIGAMPGKMVQCLKNVGTANPLVLIDEIDKLGRGHAGDPASALLELLDPEQNANFLDHYLDVPIDLSKVLFVCTANVVEMIPNPLLDRMEVISIAGYITDEKMHIARDYLEKTTREACGIKPEQVEVTDAALLALIENYCREAGVRNLQKHIEKIYRKIALQLVRQGASDEAAVADQIQSLPDRPAAVEVQLVDTDETQVEDDKLDQKVVSSKNQTAAESLEGNDHDHSSETSAEEVTIQMALPDEPAVVEVQVADTDEPVDSKLYLQDAKETEKIQEGEATKTVEKVLVDSSNLADFVGKPVFHAERIYDQTPIGVVMGLAWTAMGGSTLYIETTQIEEAEGKGALHVTGQLGDVMKESAQIAHTVARAILLDKDPDNHTFFANSKLHLHVPAGATPKDGPSAGCTMITSMLSVAMKKPIKRDLAMTGEVTLTGRILPIGGAIHFQGMFFCEAV</sequence>
<feature type="compositionally biased region" description="Polar residues" evidence="15">
    <location>
        <begin position="718"/>
        <end position="727"/>
    </location>
</feature>
<dbReference type="GO" id="GO:0034599">
    <property type="term" value="P:cellular response to oxidative stress"/>
    <property type="evidence" value="ECO:0007669"/>
    <property type="project" value="UniProtKB-UniRule"/>
</dbReference>
<dbReference type="GO" id="GO:0004252">
    <property type="term" value="F:serine-type endopeptidase activity"/>
    <property type="evidence" value="ECO:0007669"/>
    <property type="project" value="UniProtKB-UniRule"/>
</dbReference>
<evidence type="ECO:0000313" key="19">
    <source>
        <dbReference type="Proteomes" id="UP000006882"/>
    </source>
</evidence>
<evidence type="ECO:0000259" key="17">
    <source>
        <dbReference type="PROSITE" id="PS51787"/>
    </source>
</evidence>
<dbReference type="PANTHER" id="PTHR43718">
    <property type="entry name" value="LON PROTEASE"/>
    <property type="match status" value="1"/>
</dbReference>
<comment type="function">
    <text evidence="10 11">ATP-dependent serine protease that mediates the selective degradation of misfolded, unassembled or oxidatively damaged polypeptides as well as certain short-lived regulatory proteins in the mitochondrial matrix. May also have a chaperone function in the assembly of inner membrane protein complexes. Participates in the regulation of mitochondrial gene expression and in the maintenance of the integrity of the mitochondrial genome. Binds to mitochondrial DNA in a site-specific manner.</text>
</comment>
<evidence type="ECO:0000256" key="7">
    <source>
        <dbReference type="ARBA" id="ARBA00023125"/>
    </source>
</evidence>
<dbReference type="PRINTS" id="PR00830">
    <property type="entry name" value="ENDOLAPTASE"/>
</dbReference>
<evidence type="ECO:0000256" key="14">
    <source>
        <dbReference type="SAM" id="Coils"/>
    </source>
</evidence>
<dbReference type="EMBL" id="CM007652">
    <property type="protein sequence ID" value="ONI20887.1"/>
    <property type="molecule type" value="Genomic_DNA"/>
</dbReference>
<evidence type="ECO:0000256" key="2">
    <source>
        <dbReference type="ARBA" id="ARBA00022670"/>
    </source>
</evidence>
<dbReference type="AlphaFoldDB" id="A0A251QAR9"/>
<dbReference type="GO" id="GO:0043565">
    <property type="term" value="F:sequence-specific DNA binding"/>
    <property type="evidence" value="ECO:0007669"/>
    <property type="project" value="UniProtKB-UniRule"/>
</dbReference>
<accession>A0A251QAR9</accession>
<dbReference type="FunFam" id="1.10.8.60:FF:000080">
    <property type="entry name" value="Lon protease homolog, mitochondrial"/>
    <property type="match status" value="1"/>
</dbReference>
<dbReference type="Gene3D" id="3.30.230.10">
    <property type="match status" value="1"/>
</dbReference>
<keyword evidence="3 11" id="KW-0547">Nucleotide-binding</keyword>
<evidence type="ECO:0000259" key="16">
    <source>
        <dbReference type="PROSITE" id="PS51786"/>
    </source>
</evidence>
<organism evidence="18 19">
    <name type="scientific">Prunus persica</name>
    <name type="common">Peach</name>
    <name type="synonym">Amygdalus persica</name>
    <dbReference type="NCBI Taxonomy" id="3760"/>
    <lineage>
        <taxon>Eukaryota</taxon>
        <taxon>Viridiplantae</taxon>
        <taxon>Streptophyta</taxon>
        <taxon>Embryophyta</taxon>
        <taxon>Tracheophyta</taxon>
        <taxon>Spermatophyta</taxon>
        <taxon>Magnoliopsida</taxon>
        <taxon>eudicotyledons</taxon>
        <taxon>Gunneridae</taxon>
        <taxon>Pentapetalae</taxon>
        <taxon>rosids</taxon>
        <taxon>fabids</taxon>
        <taxon>Rosales</taxon>
        <taxon>Rosaceae</taxon>
        <taxon>Amygdaloideae</taxon>
        <taxon>Amygdaleae</taxon>
        <taxon>Prunus</taxon>
    </lineage>
</organism>
<dbReference type="Gramene" id="ONI20887">
    <property type="protein sequence ID" value="ONI20887"/>
    <property type="gene ID" value="PRUPE_2G038600"/>
</dbReference>
<gene>
    <name evidence="18" type="ORF">PRUPE_2G038600</name>
</gene>
<comment type="catalytic activity">
    <reaction evidence="9 11">
        <text>Hydrolysis of proteins in presence of ATP.</text>
        <dbReference type="EC" id="3.4.21.53"/>
    </reaction>
</comment>
<dbReference type="GO" id="GO:0006515">
    <property type="term" value="P:protein quality control for misfolded or incompletely synthesized proteins"/>
    <property type="evidence" value="ECO:0007669"/>
    <property type="project" value="UniProtKB-UniRule"/>
</dbReference>
<dbReference type="PROSITE" id="PS51786">
    <property type="entry name" value="LON_PROTEOLYTIC"/>
    <property type="match status" value="1"/>
</dbReference>
<evidence type="ECO:0000256" key="5">
    <source>
        <dbReference type="ARBA" id="ARBA00022825"/>
    </source>
</evidence>
<dbReference type="GO" id="GO:0051131">
    <property type="term" value="P:chaperone-mediated protein complex assembly"/>
    <property type="evidence" value="ECO:0007669"/>
    <property type="project" value="UniProtKB-UniRule"/>
</dbReference>
<dbReference type="GO" id="GO:0070407">
    <property type="term" value="P:oxidation-dependent protein catabolic process"/>
    <property type="evidence" value="ECO:0007669"/>
    <property type="project" value="UniProtKB-UniRule"/>
</dbReference>
<dbReference type="PROSITE" id="PS01046">
    <property type="entry name" value="LON_SER"/>
    <property type="match status" value="1"/>
</dbReference>
<feature type="binding site" evidence="11">
    <location>
        <begin position="468"/>
        <end position="475"/>
    </location>
    <ligand>
        <name>ATP</name>
        <dbReference type="ChEBI" id="CHEBI:30616"/>
    </ligand>
</feature>
<dbReference type="InterPro" id="IPR008269">
    <property type="entry name" value="Lon_proteolytic"/>
</dbReference>
<comment type="caution">
    <text evidence="11 12">Lacks conserved residue(s) required for the propagation of feature annotation.</text>
</comment>
<dbReference type="PROSITE" id="PS51787">
    <property type="entry name" value="LON_N"/>
    <property type="match status" value="1"/>
</dbReference>
<comment type="subunit">
    <text evidence="11">Homohexamer or homoheptamer. Organized in a ring with a central cavity.</text>
</comment>
<keyword evidence="5 11" id="KW-0720">Serine protease</keyword>
<dbReference type="SUPFAM" id="SSF88697">
    <property type="entry name" value="PUA domain-like"/>
    <property type="match status" value="1"/>
</dbReference>
<dbReference type="FunFam" id="1.20.58.1480:FF:000006">
    <property type="entry name" value="Lon protease homolog, mitochondrial"/>
    <property type="match status" value="1"/>
</dbReference>
<comment type="similarity">
    <text evidence="11 13">Belongs to the peptidase S16 family.</text>
</comment>
<dbReference type="InterPro" id="IPR015947">
    <property type="entry name" value="PUA-like_sf"/>
</dbReference>
<dbReference type="SUPFAM" id="SSF52540">
    <property type="entry name" value="P-loop containing nucleoside triphosphate hydrolases"/>
    <property type="match status" value="1"/>
</dbReference>
<dbReference type="FunFam" id="1.20.5.5270:FF:000001">
    <property type="entry name" value="Lon protease homolog, mitochondrial"/>
    <property type="match status" value="1"/>
</dbReference>
<dbReference type="Gene3D" id="1.10.8.60">
    <property type="match status" value="1"/>
</dbReference>
<dbReference type="InterPro" id="IPR003959">
    <property type="entry name" value="ATPase_AAA_core"/>
</dbReference>
<dbReference type="InterPro" id="IPR027503">
    <property type="entry name" value="Lonm_euk"/>
</dbReference>
<evidence type="ECO:0000256" key="11">
    <source>
        <dbReference type="HAMAP-Rule" id="MF_03120"/>
    </source>
</evidence>
<name>A0A251QAR9_PRUPE</name>
<dbReference type="InterPro" id="IPR046336">
    <property type="entry name" value="Lon_prtase_N_sf"/>
</dbReference>
<feature type="region of interest" description="Disordered" evidence="15">
    <location>
        <begin position="704"/>
        <end position="744"/>
    </location>
</feature>
<evidence type="ECO:0000256" key="10">
    <source>
        <dbReference type="ARBA" id="ARBA00058071"/>
    </source>
</evidence>
<dbReference type="Gene3D" id="1.20.5.5270">
    <property type="match status" value="1"/>
</dbReference>
<dbReference type="Gene3D" id="2.30.130.40">
    <property type="entry name" value="LON domain-like"/>
    <property type="match status" value="1"/>
</dbReference>
<dbReference type="PANTHER" id="PTHR43718:SF2">
    <property type="entry name" value="LON PROTEASE HOMOLOG, MITOCHONDRIAL"/>
    <property type="match status" value="1"/>
</dbReference>
<dbReference type="NCBIfam" id="TIGR00763">
    <property type="entry name" value="lon"/>
    <property type="match status" value="1"/>
</dbReference>
<protein>
    <recommendedName>
        <fullName evidence="11">Lon protease homolog, mitochondrial</fullName>
        <ecNumber evidence="11">3.4.21.53</ecNumber>
    </recommendedName>
</protein>
<dbReference type="GO" id="GO:0005759">
    <property type="term" value="C:mitochondrial matrix"/>
    <property type="evidence" value="ECO:0007669"/>
    <property type="project" value="UniProtKB-SubCell"/>
</dbReference>
<dbReference type="GO" id="GO:0016887">
    <property type="term" value="F:ATP hydrolysis activity"/>
    <property type="evidence" value="ECO:0007669"/>
    <property type="project" value="UniProtKB-UniRule"/>
</dbReference>
<keyword evidence="4 11" id="KW-0378">Hydrolase</keyword>
<dbReference type="InterPro" id="IPR004815">
    <property type="entry name" value="Lon_bac/euk-typ"/>
</dbReference>